<reference evidence="3 4" key="1">
    <citation type="submission" date="2015-02" db="EMBL/GenBank/DDBJ databases">
        <authorList>
            <person name="Chooi Y.-H."/>
        </authorList>
    </citation>
    <scope>NUCLEOTIDE SEQUENCE [LARGE SCALE GENOMIC DNA]</scope>
    <source>
        <strain evidence="3">E3</strain>
    </source>
</reference>
<proteinExistence type="predicted"/>
<keyword evidence="4" id="KW-1185">Reference proteome</keyword>
<keyword evidence="1" id="KW-0472">Membrane</keyword>
<accession>A0A0G4IM29</accession>
<sequence length="495" mass="56648">MHRFLIFVLIAIAASVDHEIPDLSEETFQDHHPWRSIFAKKEQLDPALVFSVRVGLQNAISTQCIHAQDIEAVRIVRSMSSPTLHKIATVWMTFLAFRAIELQAIIADGMDDVPPRHPLYAWYHRYATADIRPTWRSLRNPNPRYNITSRGVPCLDDSSSANPCLQFASWKRLPPAAAEFHAAAPWETLRRSRTLSGSIYIEILEDLDLLQREYDTMTRYRRNDTTGMLRMMRQAFVDEYCIDTSAGLVRAASTTQMIKRDSIHWKQLISPVLEGIGSIVGVVASIVTFGAAISIVVAAQIFQITNHIVQRRRLERDDAHRMLVEVVAQRLYHPQLYGHLYHRFMPSTECDDTRSRAFRKFQDTARHIADVSVGTDLHNCPGRFSYTMKMMSWAFASVEEIRAQYNPKCYYWVVPPDTPRAKSAPNPVPPNEQLTLSDPFQSKGKFHQTMASLSFLLDYVSNSYEYVKVLGKRRLETRAVPEMRPNNGRADTGTY</sequence>
<feature type="transmembrane region" description="Helical" evidence="1">
    <location>
        <begin position="276"/>
        <end position="302"/>
    </location>
</feature>
<feature type="chain" id="PRO_5005193328" evidence="2">
    <location>
        <begin position="19"/>
        <end position="495"/>
    </location>
</feature>
<organism evidence="3 4">
    <name type="scientific">Plasmodiophora brassicae</name>
    <name type="common">Clubroot disease agent</name>
    <dbReference type="NCBI Taxonomy" id="37360"/>
    <lineage>
        <taxon>Eukaryota</taxon>
        <taxon>Sar</taxon>
        <taxon>Rhizaria</taxon>
        <taxon>Endomyxa</taxon>
        <taxon>Phytomyxea</taxon>
        <taxon>Plasmodiophorida</taxon>
        <taxon>Plasmodiophoridae</taxon>
        <taxon>Plasmodiophora</taxon>
    </lineage>
</organism>
<feature type="signal peptide" evidence="2">
    <location>
        <begin position="1"/>
        <end position="18"/>
    </location>
</feature>
<gene>
    <name evidence="3" type="ORF">PBRA_004875</name>
</gene>
<name>A0A0G4IM29_PLABS</name>
<dbReference type="Proteomes" id="UP000039324">
    <property type="component" value="Unassembled WGS sequence"/>
</dbReference>
<protein>
    <submittedName>
        <fullName evidence="3">Uncharacterized protein</fullName>
    </submittedName>
</protein>
<keyword evidence="1" id="KW-0812">Transmembrane</keyword>
<evidence type="ECO:0000313" key="3">
    <source>
        <dbReference type="EMBL" id="CEO96204.1"/>
    </source>
</evidence>
<evidence type="ECO:0000256" key="1">
    <source>
        <dbReference type="SAM" id="Phobius"/>
    </source>
</evidence>
<keyword evidence="2" id="KW-0732">Signal</keyword>
<evidence type="ECO:0000256" key="2">
    <source>
        <dbReference type="SAM" id="SignalP"/>
    </source>
</evidence>
<evidence type="ECO:0000313" key="4">
    <source>
        <dbReference type="Proteomes" id="UP000039324"/>
    </source>
</evidence>
<keyword evidence="1" id="KW-1133">Transmembrane helix</keyword>
<dbReference type="AlphaFoldDB" id="A0A0G4IM29"/>
<dbReference type="EMBL" id="CDSF01000057">
    <property type="protein sequence ID" value="CEO96204.1"/>
    <property type="molecule type" value="Genomic_DNA"/>
</dbReference>